<protein>
    <submittedName>
        <fullName evidence="1">Uncharacterized protein</fullName>
    </submittedName>
</protein>
<name>A0A7C9P9H3_9PROT</name>
<comment type="caution">
    <text evidence="1">The sequence shown here is derived from an EMBL/GenBank/DDBJ whole genome shotgun (WGS) entry which is preliminary data.</text>
</comment>
<sequence length="63" mass="7213">MNLDTMPGWVAWLAQDADGALWGYEVEPNKQHNGWYENEVGRIVRLGQTAAPADWEATLKRRE</sequence>
<proteinExistence type="predicted"/>
<reference evidence="1 2" key="1">
    <citation type="submission" date="2019-09" db="EMBL/GenBank/DDBJ databases">
        <title>H2 Metabolism Revealed by Metagenomic Analysis in Subglacial Sediment of East Antarctica.</title>
        <authorList>
            <person name="Yang Z."/>
            <person name="Zhang Y."/>
            <person name="Lv Y."/>
            <person name="Yan W."/>
            <person name="Xiao X."/>
            <person name="Sun B."/>
            <person name="Ma H."/>
        </authorList>
    </citation>
    <scope>NUCLEOTIDE SEQUENCE [LARGE SCALE GENOMIC DNA]</scope>
    <source>
        <strain evidence="1">Bin2_2</strain>
    </source>
</reference>
<evidence type="ECO:0000313" key="2">
    <source>
        <dbReference type="Proteomes" id="UP000483432"/>
    </source>
</evidence>
<dbReference type="AlphaFoldDB" id="A0A7C9P9H3"/>
<dbReference type="Proteomes" id="UP000483432">
    <property type="component" value="Unassembled WGS sequence"/>
</dbReference>
<gene>
    <name evidence="1" type="ORF">GZ085_13715</name>
</gene>
<accession>A0A7C9P9H3</accession>
<dbReference type="EMBL" id="JAAFGW010000269">
    <property type="protein sequence ID" value="NDP49414.1"/>
    <property type="molecule type" value="Genomic_DNA"/>
</dbReference>
<evidence type="ECO:0000313" key="1">
    <source>
        <dbReference type="EMBL" id="NDP49414.1"/>
    </source>
</evidence>
<organism evidence="1 2">
    <name type="scientific">Sulfuriferula multivorans</name>
    <dbReference type="NCBI Taxonomy" id="1559896"/>
    <lineage>
        <taxon>Bacteria</taxon>
        <taxon>Pseudomonadati</taxon>
        <taxon>Pseudomonadota</taxon>
        <taxon>Betaproteobacteria</taxon>
        <taxon>Nitrosomonadales</taxon>
        <taxon>Sulfuricellaceae</taxon>
        <taxon>Sulfuriferula</taxon>
    </lineage>
</organism>